<evidence type="ECO:0000313" key="4">
    <source>
        <dbReference type="Proteomes" id="UP000707451"/>
    </source>
</evidence>
<evidence type="ECO:0000256" key="1">
    <source>
        <dbReference type="SAM" id="MobiDB-lite"/>
    </source>
</evidence>
<dbReference type="EMBL" id="JAHRHY010000002">
    <property type="protein sequence ID" value="KAG9071814.1"/>
    <property type="molecule type" value="Genomic_DNA"/>
</dbReference>
<feature type="signal peptide" evidence="2">
    <location>
        <begin position="1"/>
        <end position="24"/>
    </location>
</feature>
<dbReference type="OrthoDB" id="10479019at2759"/>
<dbReference type="AlphaFoldDB" id="A0A9P8BWQ1"/>
<protein>
    <submittedName>
        <fullName evidence="3">Uncharacterized protein</fullName>
    </submittedName>
</protein>
<dbReference type="Proteomes" id="UP000707451">
    <property type="component" value="Unassembled WGS sequence"/>
</dbReference>
<reference evidence="3" key="1">
    <citation type="submission" date="2021-06" db="EMBL/GenBank/DDBJ databases">
        <title>Genome Sequence of Mortierella hyaline Strain SCG-10, a Cold-Adapted, Nitrate-Reducing Fungus Isolated from Soil in Minnesota, USA.</title>
        <authorList>
            <person name="Aldossari N."/>
        </authorList>
    </citation>
    <scope>NUCLEOTIDE SEQUENCE</scope>
    <source>
        <strain evidence="3">SCG-10</strain>
    </source>
</reference>
<accession>A0A9P8BWQ1</accession>
<feature type="compositionally biased region" description="Acidic residues" evidence="1">
    <location>
        <begin position="123"/>
        <end position="135"/>
    </location>
</feature>
<name>A0A9P8BWQ1_9FUNG</name>
<feature type="chain" id="PRO_5040290921" evidence="2">
    <location>
        <begin position="25"/>
        <end position="159"/>
    </location>
</feature>
<proteinExistence type="predicted"/>
<organism evidence="3 4">
    <name type="scientific">Linnemannia hyalina</name>
    <dbReference type="NCBI Taxonomy" id="64524"/>
    <lineage>
        <taxon>Eukaryota</taxon>
        <taxon>Fungi</taxon>
        <taxon>Fungi incertae sedis</taxon>
        <taxon>Mucoromycota</taxon>
        <taxon>Mortierellomycotina</taxon>
        <taxon>Mortierellomycetes</taxon>
        <taxon>Mortierellales</taxon>
        <taxon>Mortierellaceae</taxon>
        <taxon>Linnemannia</taxon>
    </lineage>
</organism>
<gene>
    <name evidence="3" type="ORF">KI688_006030</name>
</gene>
<keyword evidence="4" id="KW-1185">Reference proteome</keyword>
<evidence type="ECO:0000256" key="2">
    <source>
        <dbReference type="SAM" id="SignalP"/>
    </source>
</evidence>
<feature type="compositionally biased region" description="Acidic residues" evidence="1">
    <location>
        <begin position="99"/>
        <end position="111"/>
    </location>
</feature>
<keyword evidence="2" id="KW-0732">Signal</keyword>
<feature type="region of interest" description="Disordered" evidence="1">
    <location>
        <begin position="89"/>
        <end position="135"/>
    </location>
</feature>
<evidence type="ECO:0000313" key="3">
    <source>
        <dbReference type="EMBL" id="KAG9071814.1"/>
    </source>
</evidence>
<comment type="caution">
    <text evidence="3">The sequence shown here is derived from an EMBL/GenBank/DDBJ whole genome shotgun (WGS) entry which is preliminary data.</text>
</comment>
<sequence>MNSNKVYRLPWSVLLVVLLATVGAFSIGLTSAAPVSSALDQSPIERTLESIERIPTSKPESMEESVELTKRRMINSNIYRWIMLTRTKKRDLSSTTTTPEEEFEPESEDGVDLFKRDLSSTAPEEESEEYEESDDYVALSKRRMMIDRPYGWTLEAEYD</sequence>